<dbReference type="EMBL" id="PGOL01000561">
    <property type="protein sequence ID" value="PKI68314.1"/>
    <property type="molecule type" value="Genomic_DNA"/>
</dbReference>
<keyword evidence="2" id="KW-0378">Hydrolase</keyword>
<dbReference type="SUPFAM" id="SSF53098">
    <property type="entry name" value="Ribonuclease H-like"/>
    <property type="match status" value="1"/>
</dbReference>
<dbReference type="InterPro" id="IPR036397">
    <property type="entry name" value="RNaseH_sf"/>
</dbReference>
<sequence length="170" mass="19320">MLGSRRTVTFNPATSKYSVLFAGKTIETVVTDKASVIDSWLCIDCKCLIVQLFYVDYIPDSLKNFLMDPNFTFVGIEVGDDIAKLRDEYGLNCRKHADVREAAKNKWPGRFRRPGLKDLAVEVAGLHMKKPRHVVMSNWEARNLNDSQVEYACVDAYASYKIGHKLLIEN</sequence>
<comment type="caution">
    <text evidence="4">The sequence shown here is derived from an EMBL/GenBank/DDBJ whole genome shotgun (WGS) entry which is preliminary data.</text>
</comment>
<evidence type="ECO:0000256" key="1">
    <source>
        <dbReference type="ARBA" id="ARBA00022722"/>
    </source>
</evidence>
<organism evidence="4 5">
    <name type="scientific">Punica granatum</name>
    <name type="common">Pomegranate</name>
    <dbReference type="NCBI Taxonomy" id="22663"/>
    <lineage>
        <taxon>Eukaryota</taxon>
        <taxon>Viridiplantae</taxon>
        <taxon>Streptophyta</taxon>
        <taxon>Embryophyta</taxon>
        <taxon>Tracheophyta</taxon>
        <taxon>Spermatophyta</taxon>
        <taxon>Magnoliopsida</taxon>
        <taxon>eudicotyledons</taxon>
        <taxon>Gunneridae</taxon>
        <taxon>Pentapetalae</taxon>
        <taxon>rosids</taxon>
        <taxon>malvids</taxon>
        <taxon>Myrtales</taxon>
        <taxon>Lythraceae</taxon>
        <taxon>Punica</taxon>
    </lineage>
</organism>
<gene>
    <name evidence="4" type="ORF">CRG98_011289</name>
</gene>
<dbReference type="InterPro" id="IPR002562">
    <property type="entry name" value="3'-5'_exonuclease_dom"/>
</dbReference>
<feature type="domain" description="3'-5' exonuclease" evidence="3">
    <location>
        <begin position="48"/>
        <end position="166"/>
    </location>
</feature>
<dbReference type="GO" id="GO:0008408">
    <property type="term" value="F:3'-5' exonuclease activity"/>
    <property type="evidence" value="ECO:0007669"/>
    <property type="project" value="InterPro"/>
</dbReference>
<dbReference type="InterPro" id="IPR051132">
    <property type="entry name" value="3-5_Exonuclease_domain"/>
</dbReference>
<dbReference type="GO" id="GO:0006139">
    <property type="term" value="P:nucleobase-containing compound metabolic process"/>
    <property type="evidence" value="ECO:0007669"/>
    <property type="project" value="InterPro"/>
</dbReference>
<dbReference type="GO" id="GO:0003676">
    <property type="term" value="F:nucleic acid binding"/>
    <property type="evidence" value="ECO:0007669"/>
    <property type="project" value="InterPro"/>
</dbReference>
<dbReference type="Pfam" id="PF01612">
    <property type="entry name" value="DNA_pol_A_exo1"/>
    <property type="match status" value="1"/>
</dbReference>
<dbReference type="GO" id="GO:0005737">
    <property type="term" value="C:cytoplasm"/>
    <property type="evidence" value="ECO:0007669"/>
    <property type="project" value="TreeGrafter"/>
</dbReference>
<evidence type="ECO:0000313" key="4">
    <source>
        <dbReference type="EMBL" id="PKI68314.1"/>
    </source>
</evidence>
<dbReference type="Proteomes" id="UP000233551">
    <property type="component" value="Unassembled WGS sequence"/>
</dbReference>
<proteinExistence type="predicted"/>
<dbReference type="CDD" id="cd06141">
    <property type="entry name" value="WRN_exo"/>
    <property type="match status" value="1"/>
</dbReference>
<protein>
    <recommendedName>
        <fullName evidence="3">3'-5' exonuclease domain-containing protein</fullName>
    </recommendedName>
</protein>
<dbReference type="InterPro" id="IPR012337">
    <property type="entry name" value="RNaseH-like_sf"/>
</dbReference>
<keyword evidence="1" id="KW-0540">Nuclease</keyword>
<dbReference type="PANTHER" id="PTHR13620">
    <property type="entry name" value="3-5 EXONUCLEASE"/>
    <property type="match status" value="1"/>
</dbReference>
<name>A0A2I0KIG3_PUNGR</name>
<accession>A0A2I0KIG3</accession>
<dbReference type="AlphaFoldDB" id="A0A2I0KIG3"/>
<evidence type="ECO:0000313" key="5">
    <source>
        <dbReference type="Proteomes" id="UP000233551"/>
    </source>
</evidence>
<dbReference type="STRING" id="22663.A0A2I0KIG3"/>
<dbReference type="PANTHER" id="PTHR13620:SF121">
    <property type="entry name" value="EMB|CAB82946.1-RELATED"/>
    <property type="match status" value="1"/>
</dbReference>
<dbReference type="Gene3D" id="3.30.420.10">
    <property type="entry name" value="Ribonuclease H-like superfamily/Ribonuclease H"/>
    <property type="match status" value="1"/>
</dbReference>
<evidence type="ECO:0000256" key="2">
    <source>
        <dbReference type="ARBA" id="ARBA00022801"/>
    </source>
</evidence>
<dbReference type="GO" id="GO:0005634">
    <property type="term" value="C:nucleus"/>
    <property type="evidence" value="ECO:0007669"/>
    <property type="project" value="TreeGrafter"/>
</dbReference>
<reference evidence="4 5" key="1">
    <citation type="submission" date="2017-11" db="EMBL/GenBank/DDBJ databases">
        <title>De-novo sequencing of pomegranate (Punica granatum L.) genome.</title>
        <authorList>
            <person name="Akparov Z."/>
            <person name="Amiraslanov A."/>
            <person name="Hajiyeva S."/>
            <person name="Abbasov M."/>
            <person name="Kaur K."/>
            <person name="Hamwieh A."/>
            <person name="Solovyev V."/>
            <person name="Salamov A."/>
            <person name="Braich B."/>
            <person name="Kosarev P."/>
            <person name="Mahmoud A."/>
            <person name="Hajiyev E."/>
            <person name="Babayeva S."/>
            <person name="Izzatullayeva V."/>
            <person name="Mammadov A."/>
            <person name="Mammadov A."/>
            <person name="Sharifova S."/>
            <person name="Ojaghi J."/>
            <person name="Eynullazada K."/>
            <person name="Bayramov B."/>
            <person name="Abdulazimova A."/>
            <person name="Shahmuradov I."/>
        </authorList>
    </citation>
    <scope>NUCLEOTIDE SEQUENCE [LARGE SCALE GENOMIC DNA]</scope>
    <source>
        <strain evidence="5">cv. AG2017</strain>
        <tissue evidence="4">Leaf</tissue>
    </source>
</reference>
<evidence type="ECO:0000259" key="3">
    <source>
        <dbReference type="Pfam" id="PF01612"/>
    </source>
</evidence>
<keyword evidence="5" id="KW-1185">Reference proteome</keyword>